<dbReference type="EMBL" id="CM027687">
    <property type="protein sequence ID" value="KAG0521250.1"/>
    <property type="molecule type" value="Genomic_DNA"/>
</dbReference>
<feature type="region of interest" description="Disordered" evidence="1">
    <location>
        <begin position="113"/>
        <end position="247"/>
    </location>
</feature>
<comment type="caution">
    <text evidence="2">The sequence shown here is derived from an EMBL/GenBank/DDBJ whole genome shotgun (WGS) entry which is preliminary data.</text>
</comment>
<organism evidence="2 3">
    <name type="scientific">Sorghum bicolor</name>
    <name type="common">Sorghum</name>
    <name type="synonym">Sorghum vulgare</name>
    <dbReference type="NCBI Taxonomy" id="4558"/>
    <lineage>
        <taxon>Eukaryota</taxon>
        <taxon>Viridiplantae</taxon>
        <taxon>Streptophyta</taxon>
        <taxon>Embryophyta</taxon>
        <taxon>Tracheophyta</taxon>
        <taxon>Spermatophyta</taxon>
        <taxon>Magnoliopsida</taxon>
        <taxon>Liliopsida</taxon>
        <taxon>Poales</taxon>
        <taxon>Poaceae</taxon>
        <taxon>PACMAD clade</taxon>
        <taxon>Panicoideae</taxon>
        <taxon>Andropogonodae</taxon>
        <taxon>Andropogoneae</taxon>
        <taxon>Sorghinae</taxon>
        <taxon>Sorghum</taxon>
    </lineage>
</organism>
<proteinExistence type="predicted"/>
<protein>
    <submittedName>
        <fullName evidence="2">Uncharacterized protein</fullName>
    </submittedName>
</protein>
<sequence>MCSLAPRAAAAPAAGFGIGGATAFLDRHRGVAAAAVAVVPAATSSGHNAGEPTRRARARASEASTAPARKRGRHDDGFEHVAVDTVASSALRSRMDKELVALQGLLKRAKLLPRSAAPHAEKKCAPAPPRPSEAPSAGAKRTTTTSQPKGKEAATEAACHQTQITARPANSKQQQQQRPVQRAAAKNPIAVDVPNKQRPAAEAPAAAKPKRHQQQQHPVQRAAAAAKTTEVPKKRRPEEEEEKERARAAEREQFRQMLLEMEKAALPDETIYPEDLEELGIPFEFVVTRTWKQACLDHAKKVELVGA</sequence>
<reference evidence="2" key="2">
    <citation type="submission" date="2020-10" db="EMBL/GenBank/DDBJ databases">
        <authorList>
            <person name="Cooper E.A."/>
            <person name="Brenton Z.W."/>
            <person name="Flinn B.S."/>
            <person name="Jenkins J."/>
            <person name="Shu S."/>
            <person name="Flowers D."/>
            <person name="Luo F."/>
            <person name="Wang Y."/>
            <person name="Xia P."/>
            <person name="Barry K."/>
            <person name="Daum C."/>
            <person name="Lipzen A."/>
            <person name="Yoshinaga Y."/>
            <person name="Schmutz J."/>
            <person name="Saski C."/>
            <person name="Vermerris W."/>
            <person name="Kresovich S."/>
        </authorList>
    </citation>
    <scope>NUCLEOTIDE SEQUENCE</scope>
</reference>
<accession>A0A921QIY7</accession>
<dbReference type="AlphaFoldDB" id="A0A921QIY7"/>
<dbReference type="Proteomes" id="UP000807115">
    <property type="component" value="Chromosome 8"/>
</dbReference>
<feature type="compositionally biased region" description="Polar residues" evidence="1">
    <location>
        <begin position="160"/>
        <end position="172"/>
    </location>
</feature>
<feature type="region of interest" description="Disordered" evidence="1">
    <location>
        <begin position="43"/>
        <end position="77"/>
    </location>
</feature>
<evidence type="ECO:0000313" key="3">
    <source>
        <dbReference type="Proteomes" id="UP000807115"/>
    </source>
</evidence>
<gene>
    <name evidence="2" type="ORF">BDA96_08G145500</name>
</gene>
<name>A0A921QIY7_SORBI</name>
<evidence type="ECO:0000313" key="2">
    <source>
        <dbReference type="EMBL" id="KAG0521250.1"/>
    </source>
</evidence>
<feature type="compositionally biased region" description="Basic and acidic residues" evidence="1">
    <location>
        <begin position="230"/>
        <end position="247"/>
    </location>
</feature>
<evidence type="ECO:0000256" key="1">
    <source>
        <dbReference type="SAM" id="MobiDB-lite"/>
    </source>
</evidence>
<reference evidence="2" key="1">
    <citation type="journal article" date="2019" name="BMC Genomics">
        <title>A new reference genome for Sorghum bicolor reveals high levels of sequence similarity between sweet and grain genotypes: implications for the genetics of sugar metabolism.</title>
        <authorList>
            <person name="Cooper E.A."/>
            <person name="Brenton Z.W."/>
            <person name="Flinn B.S."/>
            <person name="Jenkins J."/>
            <person name="Shu S."/>
            <person name="Flowers D."/>
            <person name="Luo F."/>
            <person name="Wang Y."/>
            <person name="Xia P."/>
            <person name="Barry K."/>
            <person name="Daum C."/>
            <person name="Lipzen A."/>
            <person name="Yoshinaga Y."/>
            <person name="Schmutz J."/>
            <person name="Saski C."/>
            <person name="Vermerris W."/>
            <person name="Kresovich S."/>
        </authorList>
    </citation>
    <scope>NUCLEOTIDE SEQUENCE</scope>
</reference>